<dbReference type="InterPro" id="IPR050964">
    <property type="entry name" value="Striated_Muscle_Regulatory"/>
</dbReference>
<evidence type="ECO:0000313" key="3">
    <source>
        <dbReference type="EMBL" id="VEL07046.1"/>
    </source>
</evidence>
<keyword evidence="4" id="KW-1185">Reference proteome</keyword>
<dbReference type="InterPro" id="IPR036116">
    <property type="entry name" value="FN3_sf"/>
</dbReference>
<accession>A0A3S5FBM0</accession>
<proteinExistence type="predicted"/>
<sequence>MKSYVIYYTRQLDAAISRWESTTVSEQTFLILTNLQANATYFLKIRAVNAAGLGPLSEAATIIVTPGLPPAPQDLIVSNRGSTSLELKWQSPSLTNNIHLTGYTLKYRAESDSNHNPPGCIETPAPNRESFTIKGLYPNTRYFISLQAVSRAGEGIAAQISERTLPECKY</sequence>
<dbReference type="AlphaFoldDB" id="A0A3S5FBM0"/>
<dbReference type="Proteomes" id="UP000784294">
    <property type="component" value="Unassembled WGS sequence"/>
</dbReference>
<dbReference type="EMBL" id="CAAALY010000907">
    <property type="protein sequence ID" value="VEL07046.1"/>
    <property type="molecule type" value="Genomic_DNA"/>
</dbReference>
<dbReference type="InterPro" id="IPR013783">
    <property type="entry name" value="Ig-like_fold"/>
</dbReference>
<dbReference type="InterPro" id="IPR003961">
    <property type="entry name" value="FN3_dom"/>
</dbReference>
<dbReference type="Gene3D" id="2.60.40.10">
    <property type="entry name" value="Immunoglobulins"/>
    <property type="match status" value="2"/>
</dbReference>
<dbReference type="CDD" id="cd00063">
    <property type="entry name" value="FN3"/>
    <property type="match status" value="2"/>
</dbReference>
<dbReference type="OrthoDB" id="10253954at2759"/>
<feature type="domain" description="Fibronectin type-III" evidence="2">
    <location>
        <begin position="1"/>
        <end position="67"/>
    </location>
</feature>
<organism evidence="3 4">
    <name type="scientific">Protopolystoma xenopodis</name>
    <dbReference type="NCBI Taxonomy" id="117903"/>
    <lineage>
        <taxon>Eukaryota</taxon>
        <taxon>Metazoa</taxon>
        <taxon>Spiralia</taxon>
        <taxon>Lophotrochozoa</taxon>
        <taxon>Platyhelminthes</taxon>
        <taxon>Monogenea</taxon>
        <taxon>Polyopisthocotylea</taxon>
        <taxon>Polystomatidea</taxon>
        <taxon>Polystomatidae</taxon>
        <taxon>Protopolystoma</taxon>
    </lineage>
</organism>
<dbReference type="PRINTS" id="PR00014">
    <property type="entry name" value="FNTYPEIII"/>
</dbReference>
<dbReference type="SMART" id="SM00060">
    <property type="entry name" value="FN3"/>
    <property type="match status" value="1"/>
</dbReference>
<dbReference type="PANTHER" id="PTHR13817">
    <property type="entry name" value="TITIN"/>
    <property type="match status" value="1"/>
</dbReference>
<dbReference type="PANTHER" id="PTHR13817:SF166">
    <property type="entry name" value="NEURONAL IGCAM-RELATED"/>
    <property type="match status" value="1"/>
</dbReference>
<reference evidence="3" key="1">
    <citation type="submission" date="2018-11" db="EMBL/GenBank/DDBJ databases">
        <authorList>
            <consortium name="Pathogen Informatics"/>
        </authorList>
    </citation>
    <scope>NUCLEOTIDE SEQUENCE</scope>
</reference>
<name>A0A3S5FBM0_9PLAT</name>
<dbReference type="PROSITE" id="PS50853">
    <property type="entry name" value="FN3"/>
    <property type="match status" value="2"/>
</dbReference>
<evidence type="ECO:0000313" key="4">
    <source>
        <dbReference type="Proteomes" id="UP000784294"/>
    </source>
</evidence>
<dbReference type="Pfam" id="PF00041">
    <property type="entry name" value="fn3"/>
    <property type="match status" value="1"/>
</dbReference>
<dbReference type="SUPFAM" id="SSF49265">
    <property type="entry name" value="Fibronectin type III"/>
    <property type="match status" value="1"/>
</dbReference>
<keyword evidence="1" id="KW-0677">Repeat</keyword>
<protein>
    <recommendedName>
        <fullName evidence="2">Fibronectin type-III domain-containing protein</fullName>
    </recommendedName>
</protein>
<evidence type="ECO:0000259" key="2">
    <source>
        <dbReference type="PROSITE" id="PS50853"/>
    </source>
</evidence>
<feature type="domain" description="Fibronectin type-III" evidence="2">
    <location>
        <begin position="71"/>
        <end position="168"/>
    </location>
</feature>
<evidence type="ECO:0000256" key="1">
    <source>
        <dbReference type="ARBA" id="ARBA00022737"/>
    </source>
</evidence>
<gene>
    <name evidence="3" type="ORF">PXEA_LOCUS486</name>
</gene>
<comment type="caution">
    <text evidence="3">The sequence shown here is derived from an EMBL/GenBank/DDBJ whole genome shotgun (WGS) entry which is preliminary data.</text>
</comment>